<keyword evidence="5" id="KW-1185">Reference proteome</keyword>
<dbReference type="AlphaFoldDB" id="C0QLG7"/>
<feature type="coiled-coil region" evidence="1">
    <location>
        <begin position="508"/>
        <end position="549"/>
    </location>
</feature>
<evidence type="ECO:0000313" key="4">
    <source>
        <dbReference type="EMBL" id="ACN16271.1"/>
    </source>
</evidence>
<evidence type="ECO:0000259" key="3">
    <source>
        <dbReference type="Pfam" id="PF20250"/>
    </source>
</evidence>
<dbReference type="PANTHER" id="PTHR38032:SF1">
    <property type="entry name" value="RNA-BINDING PROTEIN KHPB N-TERMINAL DOMAIN-CONTAINING PROTEIN"/>
    <property type="match status" value="1"/>
</dbReference>
<reference evidence="4 5" key="1">
    <citation type="journal article" date="2009" name="Environ. Microbiol.">
        <title>Genome sequence of Desulfobacterium autotrophicum HRM2, a marine sulfate reducer oxidizing organic carbon completely to carbon dioxide.</title>
        <authorList>
            <person name="Strittmatter A.W."/>
            <person name="Liesegang H."/>
            <person name="Rabus R."/>
            <person name="Decker I."/>
            <person name="Amann J."/>
            <person name="Andres S."/>
            <person name="Henne A."/>
            <person name="Fricke W.F."/>
            <person name="Martinez-Arias R."/>
            <person name="Bartels D."/>
            <person name="Goesmann A."/>
            <person name="Krause L."/>
            <person name="Puehler A."/>
            <person name="Klenk H.P."/>
            <person name="Richter M."/>
            <person name="Schuler M."/>
            <person name="Gloeckner F.O."/>
            <person name="Meyerdierks A."/>
            <person name="Gottschalk G."/>
            <person name="Amann R."/>
        </authorList>
    </citation>
    <scope>NUCLEOTIDE SEQUENCE [LARGE SCALE GENOMIC DNA]</scope>
    <source>
        <strain evidence="5">ATCC 43914 / DSM 3382 / HRM2</strain>
    </source>
</reference>
<protein>
    <recommendedName>
        <fullName evidence="3">Flagellar Assembly Protein A N-terminal region domain-containing protein</fullName>
    </recommendedName>
</protein>
<name>C0QLG7_DESAH</name>
<dbReference type="EMBL" id="CP001087">
    <property type="protein sequence ID" value="ACN16271.1"/>
    <property type="molecule type" value="Genomic_DNA"/>
</dbReference>
<dbReference type="STRING" id="177437.HRM2_31900"/>
<dbReference type="InterPro" id="IPR046865">
    <property type="entry name" value="FapA_b_solenoid"/>
</dbReference>
<gene>
    <name evidence="4" type="ordered locus">HRM2_31900</name>
</gene>
<evidence type="ECO:0000313" key="5">
    <source>
        <dbReference type="Proteomes" id="UP000000442"/>
    </source>
</evidence>
<evidence type="ECO:0000256" key="2">
    <source>
        <dbReference type="SAM" id="MobiDB-lite"/>
    </source>
</evidence>
<evidence type="ECO:0000256" key="1">
    <source>
        <dbReference type="SAM" id="Coils"/>
    </source>
</evidence>
<keyword evidence="1" id="KW-0175">Coiled coil</keyword>
<organism evidence="4 5">
    <name type="scientific">Desulforapulum autotrophicum (strain ATCC 43914 / DSM 3382 / VKM B-1955 / HRM2)</name>
    <name type="common">Desulfobacterium autotrophicum</name>
    <dbReference type="NCBI Taxonomy" id="177437"/>
    <lineage>
        <taxon>Bacteria</taxon>
        <taxon>Pseudomonadati</taxon>
        <taxon>Thermodesulfobacteriota</taxon>
        <taxon>Desulfobacteria</taxon>
        <taxon>Desulfobacterales</taxon>
        <taxon>Desulfobacteraceae</taxon>
        <taxon>Desulforapulum</taxon>
    </lineage>
</organism>
<dbReference type="Pfam" id="PF20250">
    <property type="entry name" value="FapA_N"/>
    <property type="match status" value="1"/>
</dbReference>
<dbReference type="OrthoDB" id="5501565at2"/>
<dbReference type="PANTHER" id="PTHR38032">
    <property type="entry name" value="POLYMERASE-RELATED"/>
    <property type="match status" value="1"/>
</dbReference>
<dbReference type="KEGG" id="dat:HRM2_31900"/>
<dbReference type="eggNOG" id="COG1315">
    <property type="taxonomic scope" value="Bacteria"/>
</dbReference>
<dbReference type="InterPro" id="IPR046866">
    <property type="entry name" value="FapA_N"/>
</dbReference>
<feature type="coiled-coil region" evidence="1">
    <location>
        <begin position="576"/>
        <end position="642"/>
    </location>
</feature>
<dbReference type="HOGENOM" id="CLU_392664_0_0_7"/>
<dbReference type="RefSeq" id="WP_015905033.1">
    <property type="nucleotide sequence ID" value="NC_012108.1"/>
</dbReference>
<proteinExistence type="predicted"/>
<dbReference type="InterPro" id="IPR005646">
    <property type="entry name" value="FapA"/>
</dbReference>
<dbReference type="Proteomes" id="UP000000442">
    <property type="component" value="Chromosome"/>
</dbReference>
<feature type="domain" description="Flagellar Assembly Protein A N-terminal region" evidence="3">
    <location>
        <begin position="183"/>
        <end position="350"/>
    </location>
</feature>
<accession>C0QLG7</accession>
<sequence length="702" mass="78082">MADPKEFDSPYPVIGQLALKHGLVAKEALDLAWKACMETSEPVSALADYLLAHQLVSPLDMKRILTASRAMKMRRKDVKFGTLAIEKGYISTGLLKLALDQQKQELIQNKRSKLLGDILVEAGMITTRQCNDILKEQNRLKKSNQDTGEQALPSPESSPKIEKLFTQGFNPTTAASLERGMTLTFAKDAIAAFLSKTDDFDETITVQEIKKLLARHYIVFGIVDDTLINGFIKSKAFKTKPFRVALGIKPQRPVDAVVKYFFITNRLKVGEIDEKGNIDFRERGKIPRVAADDILAERIPPLEGVAGKNVFGNNMPVPPARDIKLKYKRGAKFSRDGLKIIARIDGEPKLSWSGSISVLDEIIIDNVDYETGHIDYPGNVKIKGCIQNGFKVTGENIRANEIDGGIIHADGNLSVGGGINEAVIYAKGKIWAKFIHKSTIRCLGDIFTTKEIVESTIETGGACIINQGSIIASTITAKMGIKARHVGTERSIPSSLIVGKDLFVLKEIAALKKKIIRIRQQIMDAGEKKQNLEAKLRREQENASRLAHIEENSMAMQKETLTQIASLNPVKNQDELNLMRTRLQTLKQEASEAQEALSLGFETVERVTEERKILLKTLSAQMEQLEDLIQELINLKKWTRENPGIALVDVTGSLMAKTSIMGHHAELKVKRDLQRTTIREIMLTSPGKDQTQDKWEMQITPG</sequence>
<feature type="region of interest" description="Disordered" evidence="2">
    <location>
        <begin position="139"/>
        <end position="159"/>
    </location>
</feature>
<dbReference type="Pfam" id="PF03961">
    <property type="entry name" value="FapA"/>
    <property type="match status" value="1"/>
</dbReference>